<feature type="transmembrane region" description="Helical" evidence="2">
    <location>
        <begin position="71"/>
        <end position="92"/>
    </location>
</feature>
<dbReference type="AlphaFoldDB" id="A0A0J8WTT7"/>
<dbReference type="Proteomes" id="UP000037594">
    <property type="component" value="Unassembled WGS sequence"/>
</dbReference>
<dbReference type="PATRIC" id="fig|451644.5.peg.4337"/>
<dbReference type="OrthoDB" id="4775522at2"/>
<feature type="transmembrane region" description="Helical" evidence="2">
    <location>
        <begin position="251"/>
        <end position="275"/>
    </location>
</feature>
<dbReference type="Pfam" id="PF19877">
    <property type="entry name" value="DUF6350"/>
    <property type="match status" value="1"/>
</dbReference>
<keyword evidence="2" id="KW-0472">Membrane</keyword>
<feature type="transmembrane region" description="Helical" evidence="2">
    <location>
        <begin position="281"/>
        <end position="299"/>
    </location>
</feature>
<reference evidence="3 4" key="1">
    <citation type="submission" date="2015-06" db="EMBL/GenBank/DDBJ databases">
        <title>Genome sequence of Mycobacterium conceptionense strain MLE.</title>
        <authorList>
            <person name="Greninger A.L."/>
            <person name="Cunningham G."/>
            <person name="Chiu C.Y."/>
            <person name="Miller S."/>
        </authorList>
    </citation>
    <scope>NUCLEOTIDE SEQUENCE [LARGE SCALE GENOMIC DNA]</scope>
    <source>
        <strain evidence="3 4">MLE</strain>
    </source>
</reference>
<gene>
    <name evidence="3" type="ORF">ACT17_20965</name>
</gene>
<evidence type="ECO:0000313" key="4">
    <source>
        <dbReference type="Proteomes" id="UP000037594"/>
    </source>
</evidence>
<dbReference type="EMBL" id="LFOD01000021">
    <property type="protein sequence ID" value="KMV16424.1"/>
    <property type="molecule type" value="Genomic_DNA"/>
</dbReference>
<proteinExistence type="predicted"/>
<sequence length="505" mass="52286">MSNRPVGTRQARELLRVAFGPSVVALVIIAAVVLLQLLIANSDMTGAFGAIASMWLGVHQVPVSIGGRELGVMPLLPVLAMIWGTARTTAAATAPNSSWLVTRWVVGSALGGPILIAAILLAVIHDAASVITELQTPSALRAFCSVLIVHVIGALIGVGSKVGGRTLAASPLPNWLPEAVRAAIAGVLALFGLSGVVTAVSLVVHWATMHDLFAITDSLFGQLSLTLLSILYIPNVIVGASAIAVGSSAHVGLAAFSSFTVFGGDIPAVPVLAAVPTPPLGPIWVALLIVGAASAVALGQQCARRPLPIGAATGKLLVASVLAALTMALLGYAGGGRLGNFGDVGVDQTTFAPAVFLWFAGIGGLTVAMSGGLTRKPRPVAAPTPEPEPEPEPDVEEDVVEEYAAEEADLEYVDVDVEPEPELEPDQPLVSWSAEEPTPEEPEVIEAAPADYVDRYVGYDEVPETVNEARPRRYEDLDDDPEEHFIVDDIADGPATGDNPRSAGD</sequence>
<feature type="region of interest" description="Disordered" evidence="1">
    <location>
        <begin position="460"/>
        <end position="505"/>
    </location>
</feature>
<feature type="transmembrane region" description="Helical" evidence="2">
    <location>
        <begin position="104"/>
        <end position="124"/>
    </location>
</feature>
<feature type="transmembrane region" description="Helical" evidence="2">
    <location>
        <begin position="179"/>
        <end position="207"/>
    </location>
</feature>
<comment type="caution">
    <text evidence="3">The sequence shown here is derived from an EMBL/GenBank/DDBJ whole genome shotgun (WGS) entry which is preliminary data.</text>
</comment>
<name>A0A0J8WTT7_9MYCO</name>
<feature type="compositionally biased region" description="Low complexity" evidence="1">
    <location>
        <begin position="426"/>
        <end position="436"/>
    </location>
</feature>
<feature type="transmembrane region" description="Helical" evidence="2">
    <location>
        <begin position="311"/>
        <end position="330"/>
    </location>
</feature>
<feature type="transmembrane region" description="Helical" evidence="2">
    <location>
        <begin position="219"/>
        <end position="244"/>
    </location>
</feature>
<accession>A0A0J8WTT7</accession>
<feature type="transmembrane region" description="Helical" evidence="2">
    <location>
        <begin position="20"/>
        <end position="40"/>
    </location>
</feature>
<evidence type="ECO:0000313" key="3">
    <source>
        <dbReference type="EMBL" id="KMV16424.1"/>
    </source>
</evidence>
<protein>
    <submittedName>
        <fullName evidence="3">Membrane protein</fullName>
    </submittedName>
</protein>
<feature type="transmembrane region" description="Helical" evidence="2">
    <location>
        <begin position="139"/>
        <end position="158"/>
    </location>
</feature>
<organism evidence="3 4">
    <name type="scientific">Mycolicibacterium conceptionense</name>
    <dbReference type="NCBI Taxonomy" id="451644"/>
    <lineage>
        <taxon>Bacteria</taxon>
        <taxon>Bacillati</taxon>
        <taxon>Actinomycetota</taxon>
        <taxon>Actinomycetes</taxon>
        <taxon>Mycobacteriales</taxon>
        <taxon>Mycobacteriaceae</taxon>
        <taxon>Mycolicibacterium</taxon>
    </lineage>
</organism>
<feature type="compositionally biased region" description="Acidic residues" evidence="1">
    <location>
        <begin position="387"/>
        <end position="397"/>
    </location>
</feature>
<evidence type="ECO:0000256" key="1">
    <source>
        <dbReference type="SAM" id="MobiDB-lite"/>
    </source>
</evidence>
<keyword evidence="2" id="KW-1133">Transmembrane helix</keyword>
<feature type="region of interest" description="Disordered" evidence="1">
    <location>
        <begin position="420"/>
        <end position="444"/>
    </location>
</feature>
<feature type="transmembrane region" description="Helical" evidence="2">
    <location>
        <begin position="350"/>
        <end position="369"/>
    </location>
</feature>
<evidence type="ECO:0000256" key="2">
    <source>
        <dbReference type="SAM" id="Phobius"/>
    </source>
</evidence>
<feature type="region of interest" description="Disordered" evidence="1">
    <location>
        <begin position="376"/>
        <end position="397"/>
    </location>
</feature>
<keyword evidence="2" id="KW-0812">Transmembrane</keyword>
<dbReference type="InterPro" id="IPR045931">
    <property type="entry name" value="DUF6350"/>
</dbReference>
<dbReference type="RefSeq" id="WP_019347792.1">
    <property type="nucleotide sequence ID" value="NZ_AGSZ01000603.1"/>
</dbReference>